<dbReference type="InterPro" id="IPR023214">
    <property type="entry name" value="HAD_sf"/>
</dbReference>
<dbReference type="AlphaFoldDB" id="A0A0L0F9A6"/>
<dbReference type="FunFam" id="3.40.50.1000:FF:000144">
    <property type="entry name" value="copper-transporting ATPase 1 isoform X2"/>
    <property type="match status" value="1"/>
</dbReference>
<keyword evidence="5" id="KW-0479">Metal-binding</keyword>
<evidence type="ECO:0000256" key="5">
    <source>
        <dbReference type="ARBA" id="ARBA00022723"/>
    </source>
</evidence>
<dbReference type="Gene3D" id="3.40.1110.10">
    <property type="entry name" value="Calcium-transporting ATPase, cytoplasmic domain N"/>
    <property type="match status" value="1"/>
</dbReference>
<keyword evidence="14" id="KW-0472">Membrane</keyword>
<dbReference type="PANTHER" id="PTHR24093">
    <property type="entry name" value="CATION TRANSPORTING ATPASE"/>
    <property type="match status" value="1"/>
</dbReference>
<reference evidence="15 16" key="1">
    <citation type="submission" date="2011-02" db="EMBL/GenBank/DDBJ databases">
        <title>The Genome Sequence of Sphaeroforma arctica JP610.</title>
        <authorList>
            <consortium name="The Broad Institute Genome Sequencing Platform"/>
            <person name="Russ C."/>
            <person name="Cuomo C."/>
            <person name="Young S.K."/>
            <person name="Zeng Q."/>
            <person name="Gargeya S."/>
            <person name="Alvarado L."/>
            <person name="Berlin A."/>
            <person name="Chapman S.B."/>
            <person name="Chen Z."/>
            <person name="Freedman E."/>
            <person name="Gellesch M."/>
            <person name="Goldberg J."/>
            <person name="Griggs A."/>
            <person name="Gujja S."/>
            <person name="Heilman E."/>
            <person name="Heiman D."/>
            <person name="Howarth C."/>
            <person name="Mehta T."/>
            <person name="Neiman D."/>
            <person name="Pearson M."/>
            <person name="Roberts A."/>
            <person name="Saif S."/>
            <person name="Shea T."/>
            <person name="Shenoy N."/>
            <person name="Sisk P."/>
            <person name="Stolte C."/>
            <person name="Sykes S."/>
            <person name="White J."/>
            <person name="Yandava C."/>
            <person name="Burger G."/>
            <person name="Gray M.W."/>
            <person name="Holland P.W.H."/>
            <person name="King N."/>
            <person name="Lang F.B.F."/>
            <person name="Roger A.J."/>
            <person name="Ruiz-Trillo I."/>
            <person name="Haas B."/>
            <person name="Nusbaum C."/>
            <person name="Birren B."/>
        </authorList>
    </citation>
    <scope>NUCLEOTIDE SEQUENCE [LARGE SCALE GENOMIC DNA]</scope>
    <source>
        <strain evidence="15 16">JP610</strain>
    </source>
</reference>
<keyword evidence="9" id="KW-0460">Magnesium</keyword>
<dbReference type="Proteomes" id="UP000054560">
    <property type="component" value="Unassembled WGS sequence"/>
</dbReference>
<keyword evidence="10" id="KW-1278">Translocase</keyword>
<keyword evidence="16" id="KW-1185">Reference proteome</keyword>
<evidence type="ECO:0000256" key="3">
    <source>
        <dbReference type="ARBA" id="ARBA00022448"/>
    </source>
</evidence>
<dbReference type="OrthoDB" id="116380at2759"/>
<sequence length="213" mass="23397">ASSGDATVVALSEAGTAPNEHVGSKTECALLQVCLDLGVEYSELRKEGATLRLIPFNSDRKRMSKVIHRNHSTRVHSKGASEVMLDLCTQQVDENGAVSDFTPKQKDVYLRHIDHYASDGLRTLVLAYKDYPEDHGISDWDEESIDDIEKNLVFLCLVGIQDPVRPEVPEAIQQCKSAGIVVRMVTGDNVTTATTIARECGILDSKNDLGMRV</sequence>
<proteinExistence type="predicted"/>
<dbReference type="Gene3D" id="3.40.50.1000">
    <property type="entry name" value="HAD superfamily/HAD-like"/>
    <property type="match status" value="1"/>
</dbReference>
<dbReference type="eggNOG" id="KOG0204">
    <property type="taxonomic scope" value="Eukaryota"/>
</dbReference>
<evidence type="ECO:0000256" key="8">
    <source>
        <dbReference type="ARBA" id="ARBA00022840"/>
    </source>
</evidence>
<evidence type="ECO:0000256" key="10">
    <source>
        <dbReference type="ARBA" id="ARBA00022967"/>
    </source>
</evidence>
<evidence type="ECO:0000313" key="16">
    <source>
        <dbReference type="Proteomes" id="UP000054560"/>
    </source>
</evidence>
<dbReference type="Pfam" id="PF13246">
    <property type="entry name" value="Cation_ATPase"/>
    <property type="match status" value="1"/>
</dbReference>
<evidence type="ECO:0000256" key="4">
    <source>
        <dbReference type="ARBA" id="ARBA00022692"/>
    </source>
</evidence>
<dbReference type="GO" id="GO:0140581">
    <property type="term" value="F:P-type monovalent copper transporter activity"/>
    <property type="evidence" value="ECO:0007669"/>
    <property type="project" value="UniProtKB-EC"/>
</dbReference>
<dbReference type="GO" id="GO:0005886">
    <property type="term" value="C:plasma membrane"/>
    <property type="evidence" value="ECO:0007669"/>
    <property type="project" value="TreeGrafter"/>
</dbReference>
<evidence type="ECO:0000313" key="15">
    <source>
        <dbReference type="EMBL" id="KNC73309.1"/>
    </source>
</evidence>
<dbReference type="InterPro" id="IPR023299">
    <property type="entry name" value="ATPase_P-typ_cyto_dom_N"/>
</dbReference>
<evidence type="ECO:0000256" key="2">
    <source>
        <dbReference type="ARBA" id="ARBA00012517"/>
    </source>
</evidence>
<name>A0A0L0F9A6_9EUKA</name>
<dbReference type="STRING" id="667725.A0A0L0F9A6"/>
<keyword evidence="7" id="KW-0187">Copper transport</keyword>
<organism evidence="15 16">
    <name type="scientific">Sphaeroforma arctica JP610</name>
    <dbReference type="NCBI Taxonomy" id="667725"/>
    <lineage>
        <taxon>Eukaryota</taxon>
        <taxon>Ichthyosporea</taxon>
        <taxon>Ichthyophonida</taxon>
        <taxon>Sphaeroforma</taxon>
    </lineage>
</organism>
<keyword evidence="13" id="KW-0406">Ion transport</keyword>
<protein>
    <recommendedName>
        <fullName evidence="2">P-type Cu(+) transporter</fullName>
        <ecNumber evidence="2">7.2.2.8</ecNumber>
    </recommendedName>
</protein>
<dbReference type="GO" id="GO:0005388">
    <property type="term" value="F:P-type calcium transporter activity"/>
    <property type="evidence" value="ECO:0007669"/>
    <property type="project" value="TreeGrafter"/>
</dbReference>
<evidence type="ECO:0000256" key="6">
    <source>
        <dbReference type="ARBA" id="ARBA00022741"/>
    </source>
</evidence>
<feature type="non-terminal residue" evidence="15">
    <location>
        <position position="1"/>
    </location>
</feature>
<dbReference type="GO" id="GO:0046872">
    <property type="term" value="F:metal ion binding"/>
    <property type="evidence" value="ECO:0007669"/>
    <property type="project" value="UniProtKB-KW"/>
</dbReference>
<keyword evidence="12" id="KW-0186">Copper</keyword>
<evidence type="ECO:0000256" key="13">
    <source>
        <dbReference type="ARBA" id="ARBA00023065"/>
    </source>
</evidence>
<keyword evidence="8" id="KW-0067">ATP-binding</keyword>
<evidence type="ECO:0000256" key="1">
    <source>
        <dbReference type="ARBA" id="ARBA00004127"/>
    </source>
</evidence>
<evidence type="ECO:0000256" key="14">
    <source>
        <dbReference type="ARBA" id="ARBA00023136"/>
    </source>
</evidence>
<keyword evidence="3" id="KW-0813">Transport</keyword>
<dbReference type="GeneID" id="25914636"/>
<dbReference type="EMBL" id="KQ245796">
    <property type="protein sequence ID" value="KNC73309.1"/>
    <property type="molecule type" value="Genomic_DNA"/>
</dbReference>
<evidence type="ECO:0000256" key="9">
    <source>
        <dbReference type="ARBA" id="ARBA00022842"/>
    </source>
</evidence>
<dbReference type="EC" id="7.2.2.8" evidence="2"/>
<keyword evidence="6" id="KW-0547">Nucleotide-binding</keyword>
<dbReference type="GO" id="GO:0005524">
    <property type="term" value="F:ATP binding"/>
    <property type="evidence" value="ECO:0007669"/>
    <property type="project" value="UniProtKB-KW"/>
</dbReference>
<dbReference type="GO" id="GO:0012505">
    <property type="term" value="C:endomembrane system"/>
    <property type="evidence" value="ECO:0007669"/>
    <property type="project" value="UniProtKB-SubCell"/>
</dbReference>
<dbReference type="SUPFAM" id="SSF56784">
    <property type="entry name" value="HAD-like"/>
    <property type="match status" value="1"/>
</dbReference>
<keyword evidence="11" id="KW-1133">Transmembrane helix</keyword>
<evidence type="ECO:0000256" key="7">
    <source>
        <dbReference type="ARBA" id="ARBA00022796"/>
    </source>
</evidence>
<keyword evidence="4" id="KW-0812">Transmembrane</keyword>
<evidence type="ECO:0000256" key="11">
    <source>
        <dbReference type="ARBA" id="ARBA00022989"/>
    </source>
</evidence>
<accession>A0A0L0F9A6</accession>
<dbReference type="RefSeq" id="XP_014147211.1">
    <property type="nucleotide sequence ID" value="XM_014291736.1"/>
</dbReference>
<dbReference type="SUPFAM" id="SSF81660">
    <property type="entry name" value="Metal cation-transporting ATPase, ATP-binding domain N"/>
    <property type="match status" value="1"/>
</dbReference>
<dbReference type="InterPro" id="IPR036412">
    <property type="entry name" value="HAD-like_sf"/>
</dbReference>
<gene>
    <name evidence="15" type="ORF">SARC_14132</name>
</gene>
<comment type="subcellular location">
    <subcellularLocation>
        <location evidence="1">Endomembrane system</location>
        <topology evidence="1">Multi-pass membrane protein</topology>
    </subcellularLocation>
</comment>
<dbReference type="PANTHER" id="PTHR24093:SF369">
    <property type="entry name" value="CALCIUM-TRANSPORTING ATPASE"/>
    <property type="match status" value="1"/>
</dbReference>
<evidence type="ECO:0000256" key="12">
    <source>
        <dbReference type="ARBA" id="ARBA00023008"/>
    </source>
</evidence>